<accession>A0AAW5LQG4</accession>
<organism evidence="1 2">
    <name type="scientific">Mammaliicoccus sciuri</name>
    <name type="common">Staphylococcus sciuri</name>
    <dbReference type="NCBI Taxonomy" id="1296"/>
    <lineage>
        <taxon>Bacteria</taxon>
        <taxon>Bacillati</taxon>
        <taxon>Bacillota</taxon>
        <taxon>Bacilli</taxon>
        <taxon>Bacillales</taxon>
        <taxon>Staphylococcaceae</taxon>
        <taxon>Mammaliicoccus</taxon>
    </lineage>
</organism>
<dbReference type="Proteomes" id="UP001204068">
    <property type="component" value="Unassembled WGS sequence"/>
</dbReference>
<name>A0AAW5LQG4_MAMSC</name>
<evidence type="ECO:0000313" key="1">
    <source>
        <dbReference type="EMBL" id="MCQ9304966.1"/>
    </source>
</evidence>
<dbReference type="EMBL" id="JANILD010000010">
    <property type="protein sequence ID" value="MCQ9304966.1"/>
    <property type="molecule type" value="Genomic_DNA"/>
</dbReference>
<reference evidence="1" key="1">
    <citation type="submission" date="2022-07" db="EMBL/GenBank/DDBJ databases">
        <title>Bacterial species isolated from the porcine tonsil microbiota.</title>
        <authorList>
            <person name="Oliveira I.M.F."/>
        </authorList>
    </citation>
    <scope>NUCLEOTIDE SEQUENCE</scope>
    <source>
        <strain evidence="1">8QC2O2</strain>
    </source>
</reference>
<protein>
    <submittedName>
        <fullName evidence="1">Uncharacterized protein</fullName>
    </submittedName>
</protein>
<proteinExistence type="predicted"/>
<gene>
    <name evidence="1" type="ORF">NQ032_15255</name>
</gene>
<evidence type="ECO:0000313" key="2">
    <source>
        <dbReference type="Proteomes" id="UP001204068"/>
    </source>
</evidence>
<sequence>MKYITLTLFLVLEFFIVATFSVTPFEHSFLFWLLTVLLFEAWDLVKEDEKKNHSAN</sequence>
<dbReference type="RefSeq" id="WP_257099617.1">
    <property type="nucleotide sequence ID" value="NZ_JANILD010000010.1"/>
</dbReference>
<dbReference type="AlphaFoldDB" id="A0AAW5LQG4"/>
<comment type="caution">
    <text evidence="1">The sequence shown here is derived from an EMBL/GenBank/DDBJ whole genome shotgun (WGS) entry which is preliminary data.</text>
</comment>